<reference evidence="2 3" key="1">
    <citation type="journal article" date="2011" name="Genome Res.">
        <title>Phylogeny-wide analysis of social amoeba genomes highlights ancient origins for complex intercellular communication.</title>
        <authorList>
            <person name="Heidel A.J."/>
            <person name="Lawal H.M."/>
            <person name="Felder M."/>
            <person name="Schilde C."/>
            <person name="Helps N.R."/>
            <person name="Tunggal B."/>
            <person name="Rivero F."/>
            <person name="John U."/>
            <person name="Schleicher M."/>
            <person name="Eichinger L."/>
            <person name="Platzer M."/>
            <person name="Noegel A.A."/>
            <person name="Schaap P."/>
            <person name="Gloeckner G."/>
        </authorList>
    </citation>
    <scope>NUCLEOTIDE SEQUENCE [LARGE SCALE GENOMIC DNA]</scope>
    <source>
        <strain evidence="3">ATCC 26659 / Pp 5 / PN500</strain>
    </source>
</reference>
<gene>
    <name evidence="2" type="ORF">PPL_04292</name>
</gene>
<comment type="caution">
    <text evidence="2">The sequence shown here is derived from an EMBL/GenBank/DDBJ whole genome shotgun (WGS) entry which is preliminary data.</text>
</comment>
<evidence type="ECO:0000313" key="3">
    <source>
        <dbReference type="Proteomes" id="UP000001396"/>
    </source>
</evidence>
<name>D3B757_HETP5</name>
<keyword evidence="1" id="KW-1133">Transmembrane helix</keyword>
<sequence length="137" mass="15338">MSDSYKNIPIFRITSDHLSKKSKWGVRNKLRLVNQKGSSFPCGLVRYRGKKATDLVIESSGEVVTATTTTTTTTVALVTAATTALIELQQQHLLRVFTYISIGIVIATVNYYNFSVPYPSTAHSYYWLARTLSRCHT</sequence>
<evidence type="ECO:0000313" key="2">
    <source>
        <dbReference type="EMBL" id="EFA82600.1"/>
    </source>
</evidence>
<dbReference type="Proteomes" id="UP000001396">
    <property type="component" value="Unassembled WGS sequence"/>
</dbReference>
<organism evidence="2 3">
    <name type="scientific">Heterostelium pallidum (strain ATCC 26659 / Pp 5 / PN500)</name>
    <name type="common">Cellular slime mold</name>
    <name type="synonym">Polysphondylium pallidum</name>
    <dbReference type="NCBI Taxonomy" id="670386"/>
    <lineage>
        <taxon>Eukaryota</taxon>
        <taxon>Amoebozoa</taxon>
        <taxon>Evosea</taxon>
        <taxon>Eumycetozoa</taxon>
        <taxon>Dictyostelia</taxon>
        <taxon>Acytosteliales</taxon>
        <taxon>Acytosteliaceae</taxon>
        <taxon>Heterostelium</taxon>
    </lineage>
</organism>
<keyword evidence="3" id="KW-1185">Reference proteome</keyword>
<dbReference type="EMBL" id="ADBJ01000018">
    <property type="protein sequence ID" value="EFA82600.1"/>
    <property type="molecule type" value="Genomic_DNA"/>
</dbReference>
<keyword evidence="1" id="KW-0812">Transmembrane</keyword>
<dbReference type="GeneID" id="31359779"/>
<evidence type="ECO:0000256" key="1">
    <source>
        <dbReference type="SAM" id="Phobius"/>
    </source>
</evidence>
<accession>D3B757</accession>
<proteinExistence type="predicted"/>
<dbReference type="InParanoid" id="D3B757"/>
<dbReference type="AlphaFoldDB" id="D3B757"/>
<feature type="transmembrane region" description="Helical" evidence="1">
    <location>
        <begin position="96"/>
        <end position="114"/>
    </location>
</feature>
<protein>
    <submittedName>
        <fullName evidence="2">Uncharacterized protein</fullName>
    </submittedName>
</protein>
<keyword evidence="1" id="KW-0472">Membrane</keyword>
<dbReference type="RefSeq" id="XP_020434717.1">
    <property type="nucleotide sequence ID" value="XM_020575197.1"/>
</dbReference>